<reference evidence="1" key="1">
    <citation type="submission" date="2017-08" db="EMBL/GenBank/DDBJ databases">
        <authorList>
            <person name="de Groot N.N."/>
        </authorList>
    </citation>
    <scope>NUCLEOTIDE SEQUENCE</scope>
</reference>
<gene>
    <name evidence="1" type="ORF">BQ9231_00568</name>
</gene>
<name>A0A285PXU4_9VIRU</name>
<accession>A0A285PXU4</accession>
<dbReference type="EMBL" id="LT907979">
    <property type="protein sequence ID" value="SOB74451.1"/>
    <property type="molecule type" value="Genomic_DNA"/>
</dbReference>
<protein>
    <submittedName>
        <fullName evidence="1">Uncharacterized protein</fullName>
    </submittedName>
</protein>
<proteinExistence type="predicted"/>
<dbReference type="Proteomes" id="UP000274850">
    <property type="component" value="Segment"/>
</dbReference>
<evidence type="ECO:0000313" key="2">
    <source>
        <dbReference type="Proteomes" id="UP000274850"/>
    </source>
</evidence>
<keyword evidence="2" id="KW-1185">Reference proteome</keyword>
<evidence type="ECO:0000313" key="1">
    <source>
        <dbReference type="EMBL" id="SOB74451.1"/>
    </source>
</evidence>
<organism evidence="1">
    <name type="scientific">Cedratvirus lausannensis</name>
    <dbReference type="NCBI Taxonomy" id="2023205"/>
    <lineage>
        <taxon>Viruses</taxon>
        <taxon>Pithoviruses</taxon>
        <taxon>Orthocedratvirinae</taxon>
        <taxon>Alphacedratvirus</taxon>
        <taxon>Alphacedratvirus francolausannense</taxon>
    </lineage>
</organism>
<sequence>MRKASTSGKGLLQRTLYDKIRQLPGSEYFYDTVREEKYGREPLAYDGQGCCEQICSYLVPYFTSPDCELSMVRNILNHDFFIARDSFGQVYSYPRGYGHAYLKASFEGIDLYIDPTYKQLFISKRGPMSKFFSPYSEFLYSLPPVFAGTEEDFTDLVKELEERKRHDPHHKDDKSLPLSLIEFKETGELY</sequence>